<gene>
    <name evidence="3" type="ORF">ACFFLH_12000</name>
</gene>
<feature type="region of interest" description="Disordered" evidence="1">
    <location>
        <begin position="213"/>
        <end position="246"/>
    </location>
</feature>
<dbReference type="InterPro" id="IPR002035">
    <property type="entry name" value="VWF_A"/>
</dbReference>
<dbReference type="InterPro" id="IPR036465">
    <property type="entry name" value="vWFA_dom_sf"/>
</dbReference>
<accession>A0ABV5ZCX4</accession>
<evidence type="ECO:0000256" key="1">
    <source>
        <dbReference type="SAM" id="MobiDB-lite"/>
    </source>
</evidence>
<protein>
    <submittedName>
        <fullName evidence="3">Nitric oxide reductase activation protein NorD</fullName>
    </submittedName>
</protein>
<organism evidence="3 4">
    <name type="scientific">Balneatrix alpica</name>
    <dbReference type="NCBI Taxonomy" id="75684"/>
    <lineage>
        <taxon>Bacteria</taxon>
        <taxon>Pseudomonadati</taxon>
        <taxon>Pseudomonadota</taxon>
        <taxon>Gammaproteobacteria</taxon>
        <taxon>Oceanospirillales</taxon>
        <taxon>Balneatrichaceae</taxon>
        <taxon>Balneatrix</taxon>
    </lineage>
</organism>
<dbReference type="InterPro" id="IPR051928">
    <property type="entry name" value="NorD/CobT"/>
</dbReference>
<sequence>MEEAVGQYWDKWITRLADNRHSQAQVSLEQMRKVLGIYFRALGGDAGLSLSAATPTRYQQRRNWLQRLAGSHTRVELAWRDGNTLHLPAQLALFAEADLNRQLYFWLAALACAPALPGHWYQRSQAQVNWVLVHFPGLVHSYAQLVQAHLAQRPAPATLPSPEAEQERLLRQALTQPGSVSQLPHCRYQPQPVALWLHPVPPLSALDTSQADAVQDGGQTPAGGPQQDSRAQKRQAERTEMPKDEGGLLALRHETSLFTLADFIKLDRRCEEDDDLSQAEQNADDSERLSIARDQDSLASRIRFDLDLPAAAVDARPLAGPISLPEWDYRQQRLLPNQCLLHTLAPLNCPAQPLPSHLQVLAKRLRRQFEALQNRRQWLRQQEDGSEIDLEAYLNFRGQLGTGHSQPSPKLYRQLHKQERDLACLLLADLSLSTDAWVGKESRIIDLIRDGLLLFSESLNRSGDAFALYGFSSRTREQVRFSCLKHFHEPYNAQIRGRIQAIEPGYYTRMGAAIRQSSQLLLEQDAQHRLLLILTDGKPNDLDHYEGRYGIEDTRMAIREARQAGLIPFCLTIDDRAEDYLPYLFGQGHYAHVRRPAQLPRALPKLYARLTASLGQ</sequence>
<dbReference type="Pfam" id="PF00092">
    <property type="entry name" value="VWA"/>
    <property type="match status" value="1"/>
</dbReference>
<dbReference type="PROSITE" id="PS50234">
    <property type="entry name" value="VWFA"/>
    <property type="match status" value="1"/>
</dbReference>
<dbReference type="CDD" id="cd01454">
    <property type="entry name" value="vWA_norD_type"/>
    <property type="match status" value="1"/>
</dbReference>
<dbReference type="SUPFAM" id="SSF53300">
    <property type="entry name" value="vWA-like"/>
    <property type="match status" value="1"/>
</dbReference>
<dbReference type="PANTHER" id="PTHR41248">
    <property type="entry name" value="NORD PROTEIN"/>
    <property type="match status" value="1"/>
</dbReference>
<feature type="compositionally biased region" description="Basic and acidic residues" evidence="1">
    <location>
        <begin position="230"/>
        <end position="246"/>
    </location>
</feature>
<name>A0ABV5ZCX4_9GAMM</name>
<dbReference type="SMART" id="SM00327">
    <property type="entry name" value="VWA"/>
    <property type="match status" value="1"/>
</dbReference>
<feature type="domain" description="VWFA" evidence="2">
    <location>
        <begin position="421"/>
        <end position="610"/>
    </location>
</feature>
<keyword evidence="4" id="KW-1185">Reference proteome</keyword>
<dbReference type="Proteomes" id="UP001589628">
    <property type="component" value="Unassembled WGS sequence"/>
</dbReference>
<dbReference type="EMBL" id="JBHLZN010000004">
    <property type="protein sequence ID" value="MFB9887132.1"/>
    <property type="molecule type" value="Genomic_DNA"/>
</dbReference>
<evidence type="ECO:0000259" key="2">
    <source>
        <dbReference type="PROSITE" id="PS50234"/>
    </source>
</evidence>
<reference evidence="3 4" key="1">
    <citation type="submission" date="2024-09" db="EMBL/GenBank/DDBJ databases">
        <authorList>
            <person name="Sun Q."/>
            <person name="Mori K."/>
        </authorList>
    </citation>
    <scope>NUCLEOTIDE SEQUENCE [LARGE SCALE GENOMIC DNA]</scope>
    <source>
        <strain evidence="3 4">ATCC 51285</strain>
    </source>
</reference>
<dbReference type="RefSeq" id="WP_027314266.1">
    <property type="nucleotide sequence ID" value="NZ_JBHLZN010000004.1"/>
</dbReference>
<dbReference type="PANTHER" id="PTHR41248:SF1">
    <property type="entry name" value="NORD PROTEIN"/>
    <property type="match status" value="1"/>
</dbReference>
<dbReference type="Gene3D" id="3.40.50.410">
    <property type="entry name" value="von Willebrand factor, type A domain"/>
    <property type="match status" value="1"/>
</dbReference>
<comment type="caution">
    <text evidence="3">The sequence shown here is derived from an EMBL/GenBank/DDBJ whole genome shotgun (WGS) entry which is preliminary data.</text>
</comment>
<evidence type="ECO:0000313" key="3">
    <source>
        <dbReference type="EMBL" id="MFB9887132.1"/>
    </source>
</evidence>
<proteinExistence type="predicted"/>
<evidence type="ECO:0000313" key="4">
    <source>
        <dbReference type="Proteomes" id="UP001589628"/>
    </source>
</evidence>